<protein>
    <submittedName>
        <fullName evidence="2">Uncharacterized protein</fullName>
    </submittedName>
</protein>
<dbReference type="Proteomes" id="UP000315783">
    <property type="component" value="Unassembled WGS sequence"/>
</dbReference>
<organism evidence="2 3">
    <name type="scientific">Cordyceps javanica</name>
    <dbReference type="NCBI Taxonomy" id="43265"/>
    <lineage>
        <taxon>Eukaryota</taxon>
        <taxon>Fungi</taxon>
        <taxon>Dikarya</taxon>
        <taxon>Ascomycota</taxon>
        <taxon>Pezizomycotina</taxon>
        <taxon>Sordariomycetes</taxon>
        <taxon>Hypocreomycetidae</taxon>
        <taxon>Hypocreales</taxon>
        <taxon>Cordycipitaceae</taxon>
        <taxon>Cordyceps</taxon>
    </lineage>
</organism>
<dbReference type="AlphaFoldDB" id="A0A545UR05"/>
<accession>A0A545UR05</accession>
<keyword evidence="3" id="KW-1185">Reference proteome</keyword>
<dbReference type="EMBL" id="SPUK01000017">
    <property type="protein sequence ID" value="TQV91895.1"/>
    <property type="molecule type" value="Genomic_DNA"/>
</dbReference>
<proteinExistence type="predicted"/>
<gene>
    <name evidence="2" type="ORF">IF1G_09480</name>
</gene>
<reference evidence="2 3" key="1">
    <citation type="journal article" date="2019" name="Appl. Microbiol. Biotechnol.">
        <title>Genome sequence of Isaria javanica and comparative genome analysis insights into family S53 peptidase evolution in fungal entomopathogens.</title>
        <authorList>
            <person name="Lin R."/>
            <person name="Zhang X."/>
            <person name="Xin B."/>
            <person name="Zou M."/>
            <person name="Gao Y."/>
            <person name="Qin F."/>
            <person name="Hu Q."/>
            <person name="Xie B."/>
            <person name="Cheng X."/>
        </authorList>
    </citation>
    <scope>NUCLEOTIDE SEQUENCE [LARGE SCALE GENOMIC DNA]</scope>
    <source>
        <strain evidence="2 3">IJ1G</strain>
    </source>
</reference>
<comment type="caution">
    <text evidence="2">The sequence shown here is derived from an EMBL/GenBank/DDBJ whole genome shotgun (WGS) entry which is preliminary data.</text>
</comment>
<sequence length="264" mass="27270">MRRTGAYVGAVAFMVVGVHGTAMTLSAIETVGSFAVPLSCIFAYNTPILGCETSDLSAGQCSSRCQRGLLRVQNNIRASCDTVDAQPPSLIWQAQRGNLVNALCMTVPPPQPSTRQQPQPTSSTTSEVPVTVTIPKPSSTSSETSLSTSSTLTTTSTTSTTTSTTQPTVSSTTSTSSSSTEPPETTQTETEVNSTISSSSTESTTAAESSTTSSSSTSTTKAAKPTRDPELGAGDPFANVPNSSSELGPYIWGILMIVFAICLA</sequence>
<dbReference type="OrthoDB" id="5427833at2759"/>
<evidence type="ECO:0000256" key="1">
    <source>
        <dbReference type="SAM" id="MobiDB-lite"/>
    </source>
</evidence>
<dbReference type="STRING" id="43265.A0A545UR05"/>
<feature type="region of interest" description="Disordered" evidence="1">
    <location>
        <begin position="105"/>
        <end position="244"/>
    </location>
</feature>
<feature type="compositionally biased region" description="Low complexity" evidence="1">
    <location>
        <begin position="113"/>
        <end position="223"/>
    </location>
</feature>
<name>A0A545UR05_9HYPO</name>
<evidence type="ECO:0000313" key="3">
    <source>
        <dbReference type="Proteomes" id="UP000315783"/>
    </source>
</evidence>
<evidence type="ECO:0000313" key="2">
    <source>
        <dbReference type="EMBL" id="TQV91895.1"/>
    </source>
</evidence>